<reference evidence="2 3" key="1">
    <citation type="journal article" date="2013" name="Genome Announc.">
        <title>Complete Genome Sequence of the Sesbania Symbiont and Rice Growth-Promoting Endophyte Rhizobium sp. Strain IRBG74.</title>
        <authorList>
            <person name="Crook M.B."/>
            <person name="Mitra S."/>
            <person name="Ane J.M."/>
            <person name="Sadowsky M.J."/>
            <person name="Gyaneshwar P."/>
        </authorList>
    </citation>
    <scope>NUCLEOTIDE SEQUENCE [LARGE SCALE GENOMIC DNA]</scope>
    <source>
        <strain evidence="2 3">IRBG74</strain>
    </source>
</reference>
<sequence>MQAFRGCRKAAQSGSPEKGFEESGIHGSIFSDGCAIQLQVSGVVSPLASVVQEAVCPMGAPISK</sequence>
<dbReference type="EMBL" id="HG518323">
    <property type="protein sequence ID" value="CDI10214.1"/>
    <property type="molecule type" value="Genomic_DNA"/>
</dbReference>
<evidence type="ECO:0000313" key="3">
    <source>
        <dbReference type="Proteomes" id="UP000016944"/>
    </source>
</evidence>
<evidence type="ECO:0000256" key="1">
    <source>
        <dbReference type="SAM" id="MobiDB-lite"/>
    </source>
</evidence>
<protein>
    <submittedName>
        <fullName evidence="2">Uncharacterized protein</fullName>
    </submittedName>
</protein>
<dbReference type="KEGG" id="rir:BN877_II0414"/>
<organism evidence="2 3">
    <name type="scientific">Agrobacterium pusense</name>
    <dbReference type="NCBI Taxonomy" id="648995"/>
    <lineage>
        <taxon>Bacteria</taxon>
        <taxon>Pseudomonadati</taxon>
        <taxon>Pseudomonadota</taxon>
        <taxon>Alphaproteobacteria</taxon>
        <taxon>Hyphomicrobiales</taxon>
        <taxon>Rhizobiaceae</taxon>
        <taxon>Rhizobium/Agrobacterium group</taxon>
        <taxon>Agrobacterium</taxon>
    </lineage>
</organism>
<evidence type="ECO:0000313" key="2">
    <source>
        <dbReference type="EMBL" id="CDI10214.1"/>
    </source>
</evidence>
<feature type="region of interest" description="Disordered" evidence="1">
    <location>
        <begin position="1"/>
        <end position="24"/>
    </location>
</feature>
<dbReference type="HOGENOM" id="CLU_2864800_0_0_5"/>
<accession>U4PYX2</accession>
<gene>
    <name evidence="2" type="ORF">BN877_II0414</name>
</gene>
<name>U4PYX2_9HYPH</name>
<dbReference type="Proteomes" id="UP000016944">
    <property type="component" value="Chromosome II"/>
</dbReference>
<proteinExistence type="predicted"/>
<dbReference type="AlphaFoldDB" id="U4PYX2"/>